<dbReference type="AlphaFoldDB" id="A0A9X9LCF5"/>
<sequence>MTLGFHVPTSLPRAWPVGVPRRELKLPDCTFQMFLKLPILSTPPCNCLLLQVSTSSLPYLAPSVTLIKGTYDLVTFSALPKTPS</sequence>
<organism evidence="1 2">
    <name type="scientific">Gulo gulo</name>
    <name type="common">Wolverine</name>
    <name type="synonym">Gluton</name>
    <dbReference type="NCBI Taxonomy" id="48420"/>
    <lineage>
        <taxon>Eukaryota</taxon>
        <taxon>Metazoa</taxon>
        <taxon>Chordata</taxon>
        <taxon>Craniata</taxon>
        <taxon>Vertebrata</taxon>
        <taxon>Euteleostomi</taxon>
        <taxon>Mammalia</taxon>
        <taxon>Eutheria</taxon>
        <taxon>Laurasiatheria</taxon>
        <taxon>Carnivora</taxon>
        <taxon>Caniformia</taxon>
        <taxon>Musteloidea</taxon>
        <taxon>Mustelidae</taxon>
        <taxon>Guloninae</taxon>
        <taxon>Gulo</taxon>
    </lineage>
</organism>
<name>A0A9X9LCF5_GULGU</name>
<comment type="caution">
    <text evidence="1">The sequence shown here is derived from an EMBL/GenBank/DDBJ whole genome shotgun (WGS) entry which is preliminary data.</text>
</comment>
<evidence type="ECO:0000313" key="2">
    <source>
        <dbReference type="Proteomes" id="UP000269945"/>
    </source>
</evidence>
<protein>
    <submittedName>
        <fullName evidence="1">Uncharacterized protein</fullName>
    </submittedName>
</protein>
<dbReference type="Proteomes" id="UP000269945">
    <property type="component" value="Unassembled WGS sequence"/>
</dbReference>
<gene>
    <name evidence="1" type="ORF">BN2614_LOCUS1</name>
</gene>
<evidence type="ECO:0000313" key="1">
    <source>
        <dbReference type="EMBL" id="VCW48658.1"/>
    </source>
</evidence>
<reference evidence="1 2" key="1">
    <citation type="submission" date="2018-10" db="EMBL/GenBank/DDBJ databases">
        <authorList>
            <person name="Ekblom R."/>
            <person name="Jareborg N."/>
        </authorList>
    </citation>
    <scope>NUCLEOTIDE SEQUENCE [LARGE SCALE GENOMIC DNA]</scope>
    <source>
        <tissue evidence="1">Muscle</tissue>
    </source>
</reference>
<proteinExistence type="predicted"/>
<keyword evidence="2" id="KW-1185">Reference proteome</keyword>
<dbReference type="EMBL" id="CYRY02000051">
    <property type="protein sequence ID" value="VCW48658.1"/>
    <property type="molecule type" value="Genomic_DNA"/>
</dbReference>
<accession>A0A9X9LCF5</accession>